<feature type="domain" description="BAG" evidence="2">
    <location>
        <begin position="19"/>
        <end position="55"/>
    </location>
</feature>
<gene>
    <name evidence="3" type="ORF">GFSPODELE1_LOCUS2088</name>
</gene>
<feature type="region of interest" description="Disordered" evidence="1">
    <location>
        <begin position="75"/>
        <end position="109"/>
    </location>
</feature>
<organism evidence="3 4">
    <name type="scientific">Somion occarium</name>
    <dbReference type="NCBI Taxonomy" id="3059160"/>
    <lineage>
        <taxon>Eukaryota</taxon>
        <taxon>Fungi</taxon>
        <taxon>Dikarya</taxon>
        <taxon>Basidiomycota</taxon>
        <taxon>Agaricomycotina</taxon>
        <taxon>Agaricomycetes</taxon>
        <taxon>Polyporales</taxon>
        <taxon>Cerrenaceae</taxon>
        <taxon>Somion</taxon>
    </lineage>
</organism>
<feature type="region of interest" description="Disordered" evidence="1">
    <location>
        <begin position="130"/>
        <end position="170"/>
    </location>
</feature>
<dbReference type="EMBL" id="OZ037953">
    <property type="protein sequence ID" value="CAL1698297.1"/>
    <property type="molecule type" value="Genomic_DNA"/>
</dbReference>
<feature type="compositionally biased region" description="Low complexity" evidence="1">
    <location>
        <begin position="271"/>
        <end position="284"/>
    </location>
</feature>
<reference evidence="4" key="1">
    <citation type="submission" date="2024-04" db="EMBL/GenBank/DDBJ databases">
        <authorList>
            <person name="Shaw F."/>
            <person name="Minotto A."/>
        </authorList>
    </citation>
    <scope>NUCLEOTIDE SEQUENCE [LARGE SCALE GENOMIC DNA]</scope>
</reference>
<evidence type="ECO:0000313" key="3">
    <source>
        <dbReference type="EMBL" id="CAL1698297.1"/>
    </source>
</evidence>
<feature type="region of interest" description="Disordered" evidence="1">
    <location>
        <begin position="219"/>
        <end position="303"/>
    </location>
</feature>
<proteinExistence type="predicted"/>
<name>A0ABP1CRI1_9APHY</name>
<evidence type="ECO:0000259" key="2">
    <source>
        <dbReference type="Pfam" id="PF02179"/>
    </source>
</evidence>
<sequence length="355" mass="38512">MPCIPPLAYTPTNAPLHHYYEELNRLLTALDAVESHGDKTVREQRRELARKVEREAERIQRWKVAVWKGWEAKTGDTQKVADQSDETRPICESQDDVTSTEPPELAPLEDSMVVDSIDDKAKLDSYRELETMDVETSPPPAVETPSTTTSESKPTAEVNVGPPAFGEVPVVDEHTNPMEAAPVPPSTAETFNVSVVEAGSKTSTKSVEVGSTMDIDVASASNEPSPLVITTASGDHPPESIQTESTQDSTADSSTLAQPGDSGFSVKVISPEDSSSEIPEAPSPVDSVPTAIHDDEASHSDSESILFTPEDRTIELPKVPDGVSVGKIDLAELRRNAPSPLIDRDWRMLNEFVMF</sequence>
<evidence type="ECO:0000313" key="4">
    <source>
        <dbReference type="Proteomes" id="UP001497453"/>
    </source>
</evidence>
<feature type="compositionally biased region" description="Polar residues" evidence="1">
    <location>
        <begin position="240"/>
        <end position="257"/>
    </location>
</feature>
<evidence type="ECO:0000256" key="1">
    <source>
        <dbReference type="SAM" id="MobiDB-lite"/>
    </source>
</evidence>
<dbReference type="SUPFAM" id="SSF63491">
    <property type="entry name" value="BAG domain"/>
    <property type="match status" value="1"/>
</dbReference>
<feature type="compositionally biased region" description="Basic and acidic residues" evidence="1">
    <location>
        <begin position="292"/>
        <end position="302"/>
    </location>
</feature>
<dbReference type="Proteomes" id="UP001497453">
    <property type="component" value="Chromosome 10"/>
</dbReference>
<keyword evidence="4" id="KW-1185">Reference proteome</keyword>
<feature type="compositionally biased region" description="Low complexity" evidence="1">
    <location>
        <begin position="143"/>
        <end position="157"/>
    </location>
</feature>
<dbReference type="Pfam" id="PF02179">
    <property type="entry name" value="BAG"/>
    <property type="match status" value="1"/>
</dbReference>
<feature type="compositionally biased region" description="Polar residues" evidence="1">
    <location>
        <begin position="219"/>
        <end position="233"/>
    </location>
</feature>
<accession>A0ABP1CRI1</accession>
<protein>
    <recommendedName>
        <fullName evidence="2">BAG domain-containing protein</fullName>
    </recommendedName>
</protein>
<dbReference type="Gene3D" id="1.20.58.120">
    <property type="entry name" value="BAG domain"/>
    <property type="match status" value="1"/>
</dbReference>
<dbReference type="InterPro" id="IPR036533">
    <property type="entry name" value="BAG_dom_sf"/>
</dbReference>
<dbReference type="InterPro" id="IPR003103">
    <property type="entry name" value="BAG_domain"/>
</dbReference>